<name>A0A2K8U2H8_9GAMM</name>
<dbReference type="RefSeq" id="WP_100917553.1">
    <property type="nucleotide sequence ID" value="NZ_CP020370.1"/>
</dbReference>
<dbReference type="GO" id="GO:0005506">
    <property type="term" value="F:iron ion binding"/>
    <property type="evidence" value="ECO:0007669"/>
    <property type="project" value="TreeGrafter"/>
</dbReference>
<evidence type="ECO:0000313" key="3">
    <source>
        <dbReference type="Proteomes" id="UP000232638"/>
    </source>
</evidence>
<dbReference type="InterPro" id="IPR019812">
    <property type="entry name" value="Hydgase_assmbl_chp_CS"/>
</dbReference>
<dbReference type="PRINTS" id="PR00445">
    <property type="entry name" value="HUPFHYPC"/>
</dbReference>
<dbReference type="InterPro" id="IPR001109">
    <property type="entry name" value="Hydrogenase_HupF/HypC"/>
</dbReference>
<organism evidence="2 3">
    <name type="scientific">Candidatus Thiodictyon syntrophicum</name>
    <dbReference type="NCBI Taxonomy" id="1166950"/>
    <lineage>
        <taxon>Bacteria</taxon>
        <taxon>Pseudomonadati</taxon>
        <taxon>Pseudomonadota</taxon>
        <taxon>Gammaproteobacteria</taxon>
        <taxon>Chromatiales</taxon>
        <taxon>Chromatiaceae</taxon>
        <taxon>Thiodictyon</taxon>
    </lineage>
</organism>
<dbReference type="GO" id="GO:0051604">
    <property type="term" value="P:protein maturation"/>
    <property type="evidence" value="ECO:0007669"/>
    <property type="project" value="TreeGrafter"/>
</dbReference>
<accession>A0A2K8U2H8</accession>
<proteinExistence type="inferred from homology"/>
<dbReference type="PANTHER" id="PTHR35177:SF1">
    <property type="entry name" value="HYDROGENASE MATURATION FACTOR HYPC"/>
    <property type="match status" value="1"/>
</dbReference>
<evidence type="ECO:0000313" key="2">
    <source>
        <dbReference type="EMBL" id="AUB79735.1"/>
    </source>
</evidence>
<sequence length="98" mass="10786">MCIGVPMQVIEAGPYWAWCQGPGDPTQVDTRLLGEQRPGTWLLVFQGAAREVLSEDRARLVLDALAALRAAAAGESFDHLFPDLVGREPQLPEFLRKV</sequence>
<dbReference type="PANTHER" id="PTHR35177">
    <property type="entry name" value="HYDROGENASE MATURATION FACTOR HYBG"/>
    <property type="match status" value="1"/>
</dbReference>
<comment type="similarity">
    <text evidence="1">Belongs to the HupF/HypC family.</text>
</comment>
<dbReference type="KEGG" id="tsy:THSYN_01360"/>
<dbReference type="GO" id="GO:0008168">
    <property type="term" value="F:methyltransferase activity"/>
    <property type="evidence" value="ECO:0007669"/>
    <property type="project" value="UniProtKB-KW"/>
</dbReference>
<dbReference type="OrthoDB" id="9806017at2"/>
<dbReference type="PROSITE" id="PS01097">
    <property type="entry name" value="HUPF_HYPC"/>
    <property type="match status" value="1"/>
</dbReference>
<keyword evidence="3" id="KW-1185">Reference proteome</keyword>
<dbReference type="GO" id="GO:1902670">
    <property type="term" value="F:carbon dioxide binding"/>
    <property type="evidence" value="ECO:0007669"/>
    <property type="project" value="TreeGrafter"/>
</dbReference>
<dbReference type="AlphaFoldDB" id="A0A2K8U2H8"/>
<dbReference type="NCBIfam" id="TIGR00074">
    <property type="entry name" value="hypC_hupF"/>
    <property type="match status" value="1"/>
</dbReference>
<dbReference type="Pfam" id="PF01455">
    <property type="entry name" value="HupF_HypC"/>
    <property type="match status" value="1"/>
</dbReference>
<dbReference type="Proteomes" id="UP000232638">
    <property type="component" value="Chromosome"/>
</dbReference>
<dbReference type="Gene3D" id="2.30.30.140">
    <property type="match status" value="1"/>
</dbReference>
<protein>
    <submittedName>
        <fullName evidence="2">RNA methyltransferase</fullName>
    </submittedName>
</protein>
<keyword evidence="2" id="KW-0489">Methyltransferase</keyword>
<dbReference type="EMBL" id="CP020370">
    <property type="protein sequence ID" value="AUB79735.1"/>
    <property type="molecule type" value="Genomic_DNA"/>
</dbReference>
<reference evidence="2 3" key="1">
    <citation type="submission" date="2017-03" db="EMBL/GenBank/DDBJ databases">
        <title>Complete genome sequence of Candidatus 'Thiodictyon syntrophicum' sp. nov. strain Cad16T, a photolithoautotroph purple sulfur bacterium isolated from an alpine meromictic lake.</title>
        <authorList>
            <person name="Luedin S.M."/>
            <person name="Pothier J.F."/>
            <person name="Danza F."/>
            <person name="Storelli N."/>
            <person name="Wittwer M."/>
            <person name="Tonolla M."/>
        </authorList>
    </citation>
    <scope>NUCLEOTIDE SEQUENCE [LARGE SCALE GENOMIC DNA]</scope>
    <source>
        <strain evidence="2 3">Cad16T</strain>
    </source>
</reference>
<dbReference type="SUPFAM" id="SSF159127">
    <property type="entry name" value="HupF/HypC-like"/>
    <property type="match status" value="1"/>
</dbReference>
<dbReference type="GO" id="GO:0032259">
    <property type="term" value="P:methylation"/>
    <property type="evidence" value="ECO:0007669"/>
    <property type="project" value="UniProtKB-KW"/>
</dbReference>
<evidence type="ECO:0000256" key="1">
    <source>
        <dbReference type="ARBA" id="ARBA00006018"/>
    </source>
</evidence>
<keyword evidence="2" id="KW-0808">Transferase</keyword>
<gene>
    <name evidence="2" type="ORF">THSYN_01360</name>
</gene>